<dbReference type="Pfam" id="PF14200">
    <property type="entry name" value="RicinB_lectin_2"/>
    <property type="match status" value="2"/>
</dbReference>
<gene>
    <name evidence="2" type="ORF">IZO911_LOCUS35959</name>
</gene>
<sequence length="585" mass="66020">METDEFILVCSALSPIRCWCLLMIAASPMISTETITAFQSDSFVESIGVNTHWAFTGVYSNNYATLRNKLGESGIRYVRDGTFSDVFTRANDLYNSFGIKTNMLTGRWIPGYWPAPLDPTQIDAELNDIKTLALQTVAAIEAPNEYDHSHGPDADWVSTIRNYSMLLYNKVKADPLLKNFSVIGPSFGKFETYHAVGSLESYIDYGNQHMYYWTYWPGFSGFDSNESYSIDWFLNTLAPEQSPSRKPIQATETGHTTFTELGGISEEADGKYTLRILAEFFRRGIYRTYKYELVDQALPDREGFFGLLRNNLTEKPSFRAVKNLISILNDKGSSFAPNVLTYTLTGNLTNVRQLLFQKRNDDFYLMIWNEVSSWDVAHKLDLYPLPQQLQLSLQSDYILANATLYTFNNNADLQTINLSINSNQVNFNATDTVSIIRLKNGTNSSSGTSTTAGTEIGGVYRITPKYAPQSGLYAIGDQNYAFVSQSQYSGSTNQQWTVESLIDGYYRIKNRAGTRVLNVYGCNPNDRGKFELLSNGYYRITPKHALNQSLDVQMCTTVGGIIVQQWSWSNSECQQWKLEKIALAV</sequence>
<feature type="domain" description="Ricin B lectin" evidence="1">
    <location>
        <begin position="533"/>
        <end position="580"/>
    </location>
</feature>
<dbReference type="CDD" id="cd00161">
    <property type="entry name" value="beta-trefoil_Ricin-like"/>
    <property type="match status" value="1"/>
</dbReference>
<reference evidence="2" key="1">
    <citation type="submission" date="2021-02" db="EMBL/GenBank/DDBJ databases">
        <authorList>
            <person name="Nowell W R."/>
        </authorList>
    </citation>
    <scope>NUCLEOTIDE SEQUENCE</scope>
</reference>
<organism evidence="2 3">
    <name type="scientific">Adineta steineri</name>
    <dbReference type="NCBI Taxonomy" id="433720"/>
    <lineage>
        <taxon>Eukaryota</taxon>
        <taxon>Metazoa</taxon>
        <taxon>Spiralia</taxon>
        <taxon>Gnathifera</taxon>
        <taxon>Rotifera</taxon>
        <taxon>Eurotatoria</taxon>
        <taxon>Bdelloidea</taxon>
        <taxon>Adinetida</taxon>
        <taxon>Adinetidae</taxon>
        <taxon>Adineta</taxon>
    </lineage>
</organism>
<dbReference type="InterPro" id="IPR035992">
    <property type="entry name" value="Ricin_B-like_lectins"/>
</dbReference>
<protein>
    <recommendedName>
        <fullName evidence="1">Ricin B lectin domain-containing protein</fullName>
    </recommendedName>
</protein>
<dbReference type="Gene3D" id="3.20.20.80">
    <property type="entry name" value="Glycosidases"/>
    <property type="match status" value="1"/>
</dbReference>
<dbReference type="SUPFAM" id="SSF50370">
    <property type="entry name" value="Ricin B-like lectins"/>
    <property type="match status" value="1"/>
</dbReference>
<dbReference type="EMBL" id="CAJNOE010000799">
    <property type="protein sequence ID" value="CAF1335989.1"/>
    <property type="molecule type" value="Genomic_DNA"/>
</dbReference>
<evidence type="ECO:0000259" key="1">
    <source>
        <dbReference type="Pfam" id="PF14200"/>
    </source>
</evidence>
<evidence type="ECO:0000313" key="3">
    <source>
        <dbReference type="Proteomes" id="UP000663860"/>
    </source>
</evidence>
<accession>A0A815GAU9</accession>
<comment type="caution">
    <text evidence="2">The sequence shown here is derived from an EMBL/GenBank/DDBJ whole genome shotgun (WGS) entry which is preliminary data.</text>
</comment>
<dbReference type="Gene3D" id="2.80.10.50">
    <property type="match status" value="2"/>
</dbReference>
<dbReference type="InterPro" id="IPR017853">
    <property type="entry name" value="GH"/>
</dbReference>
<dbReference type="AlphaFoldDB" id="A0A815GAU9"/>
<evidence type="ECO:0000313" key="2">
    <source>
        <dbReference type="EMBL" id="CAF1335989.1"/>
    </source>
</evidence>
<dbReference type="Proteomes" id="UP000663860">
    <property type="component" value="Unassembled WGS sequence"/>
</dbReference>
<proteinExistence type="predicted"/>
<feature type="domain" description="Ricin B lectin" evidence="1">
    <location>
        <begin position="458"/>
        <end position="526"/>
    </location>
</feature>
<dbReference type="SUPFAM" id="SSF51445">
    <property type="entry name" value="(Trans)glycosidases"/>
    <property type="match status" value="1"/>
</dbReference>
<name>A0A815GAU9_9BILA</name>
<dbReference type="InterPro" id="IPR000772">
    <property type="entry name" value="Ricin_B_lectin"/>
</dbReference>